<name>A0AB38TPE6_BURGA</name>
<dbReference type="AlphaFoldDB" id="A0AB38TPE6"/>
<dbReference type="EMBL" id="CP104214">
    <property type="protein sequence ID" value="UWX69135.1"/>
    <property type="molecule type" value="Genomic_DNA"/>
</dbReference>
<gene>
    <name evidence="2" type="ORF">NYZ96_12995</name>
</gene>
<keyword evidence="1" id="KW-0472">Membrane</keyword>
<protein>
    <submittedName>
        <fullName evidence="2">Uncharacterized protein</fullName>
    </submittedName>
</protein>
<keyword evidence="1" id="KW-1133">Transmembrane helix</keyword>
<keyword evidence="1" id="KW-0812">Transmembrane</keyword>
<feature type="transmembrane region" description="Helical" evidence="1">
    <location>
        <begin position="45"/>
        <end position="63"/>
    </location>
</feature>
<dbReference type="Proteomes" id="UP001059745">
    <property type="component" value="Chromosome 1"/>
</dbReference>
<evidence type="ECO:0000313" key="2">
    <source>
        <dbReference type="EMBL" id="UWX69135.1"/>
    </source>
</evidence>
<reference evidence="2" key="1">
    <citation type="submission" date="2022-09" db="EMBL/GenBank/DDBJ databases">
        <title>Genomic of Burkholderia gladioli.</title>
        <authorList>
            <person name="Wu H."/>
        </authorList>
    </citation>
    <scope>NUCLEOTIDE SEQUENCE</scope>
    <source>
        <strain evidence="2">ZN-S4</strain>
    </source>
</reference>
<organism evidence="2 3">
    <name type="scientific">Burkholderia gladioli</name>
    <name type="common">Pseudomonas marginata</name>
    <name type="synonym">Phytomonas marginata</name>
    <dbReference type="NCBI Taxonomy" id="28095"/>
    <lineage>
        <taxon>Bacteria</taxon>
        <taxon>Pseudomonadati</taxon>
        <taxon>Pseudomonadota</taxon>
        <taxon>Betaproteobacteria</taxon>
        <taxon>Burkholderiales</taxon>
        <taxon>Burkholderiaceae</taxon>
        <taxon>Burkholderia</taxon>
    </lineage>
</organism>
<dbReference type="GeneID" id="66458471"/>
<evidence type="ECO:0000313" key="3">
    <source>
        <dbReference type="Proteomes" id="UP001059745"/>
    </source>
</evidence>
<evidence type="ECO:0000256" key="1">
    <source>
        <dbReference type="SAM" id="Phobius"/>
    </source>
</evidence>
<dbReference type="RefSeq" id="WP_226285320.1">
    <property type="nucleotide sequence ID" value="NZ_CADEPT010000005.1"/>
</dbReference>
<accession>A0AB38TPE6</accession>
<sequence length="181" mass="20210">MTTDLAGGTFRFSCRLTNPECHSNNPPSPIRLLRDTDYKQHDFKIIMKIFFGILSAAILLLSFPARPWAATTYICGYDISKNSAFEISDVVISIDKKDSVAIACNPGAMNYRETFHLVEDTSTDIVFSSQNSSSAIGKETTSVFGLDLRTGRLYHCLNRFRMPGNPIWVATCIKADNRQTI</sequence>
<proteinExistence type="predicted"/>